<dbReference type="InterPro" id="IPR013790">
    <property type="entry name" value="Dwarfin"/>
</dbReference>
<evidence type="ECO:0000313" key="7">
    <source>
        <dbReference type="EMBL" id="GFN98057.1"/>
    </source>
</evidence>
<organism evidence="7 8">
    <name type="scientific">Plakobranchus ocellatus</name>
    <dbReference type="NCBI Taxonomy" id="259542"/>
    <lineage>
        <taxon>Eukaryota</taxon>
        <taxon>Metazoa</taxon>
        <taxon>Spiralia</taxon>
        <taxon>Lophotrochozoa</taxon>
        <taxon>Mollusca</taxon>
        <taxon>Gastropoda</taxon>
        <taxon>Heterobranchia</taxon>
        <taxon>Euthyneura</taxon>
        <taxon>Panpulmonata</taxon>
        <taxon>Sacoglossa</taxon>
        <taxon>Placobranchoidea</taxon>
        <taxon>Plakobranchidae</taxon>
        <taxon>Plakobranchus</taxon>
    </lineage>
</organism>
<gene>
    <name evidence="7" type="ORF">PoB_002456300</name>
</gene>
<comment type="caution">
    <text evidence="7">The sequence shown here is derived from an EMBL/GenBank/DDBJ whole genome shotgun (WGS) entry which is preliminary data.</text>
</comment>
<evidence type="ECO:0000256" key="1">
    <source>
        <dbReference type="ARBA" id="ARBA00004123"/>
    </source>
</evidence>
<feature type="domain" description="MH1" evidence="6">
    <location>
        <begin position="65"/>
        <end position="206"/>
    </location>
</feature>
<dbReference type="PANTHER" id="PTHR13703">
    <property type="entry name" value="SMAD"/>
    <property type="match status" value="1"/>
</dbReference>
<proteinExistence type="predicted"/>
<evidence type="ECO:0000313" key="8">
    <source>
        <dbReference type="Proteomes" id="UP000735302"/>
    </source>
</evidence>
<dbReference type="GO" id="GO:0030154">
    <property type="term" value="P:cell differentiation"/>
    <property type="evidence" value="ECO:0007669"/>
    <property type="project" value="TreeGrafter"/>
</dbReference>
<dbReference type="SMART" id="SM00523">
    <property type="entry name" value="DWA"/>
    <property type="match status" value="1"/>
</dbReference>
<accession>A0AAV3ZT93</accession>
<dbReference type="GO" id="GO:0006357">
    <property type="term" value="P:regulation of transcription by RNA polymerase II"/>
    <property type="evidence" value="ECO:0007669"/>
    <property type="project" value="TreeGrafter"/>
</dbReference>
<feature type="compositionally biased region" description="Low complexity" evidence="5">
    <location>
        <begin position="63"/>
        <end position="73"/>
    </location>
</feature>
<comment type="subcellular location">
    <subcellularLocation>
        <location evidence="1">Nucleus</location>
    </subcellularLocation>
</comment>
<sequence>MFRSKRSSLVKRLWKYKLNDEAWSALQDNSQEEASVSMSSPAVSPPPSTSSSSFRPRSIHFWSSSPSSTTLSPSSPPPSDGLDIKSVAHSFFKRLKEDQLENLLRAMESRGGEVTPCVQVSKSELRVSGGLKGQGSAPVMVPPHVLCCRVFRWPGLKNNAELKRLPSCDGGGGGDGIEKDGGGGSRNNMICCNPYHWSIVVKTDERPISADKLIPRLRSSSRRSAKADQFRIINTKSSGLSLPIPNYSDCESALRSAGDPSVAGSCPATDTLA</sequence>
<evidence type="ECO:0000256" key="5">
    <source>
        <dbReference type="SAM" id="MobiDB-lite"/>
    </source>
</evidence>
<dbReference type="EMBL" id="BLXT01002832">
    <property type="protein sequence ID" value="GFN98057.1"/>
    <property type="molecule type" value="Genomic_DNA"/>
</dbReference>
<dbReference type="GO" id="GO:0071144">
    <property type="term" value="C:heteromeric SMAD protein complex"/>
    <property type="evidence" value="ECO:0007669"/>
    <property type="project" value="TreeGrafter"/>
</dbReference>
<dbReference type="AlphaFoldDB" id="A0AAV3ZT93"/>
<evidence type="ECO:0000256" key="2">
    <source>
        <dbReference type="ARBA" id="ARBA00023015"/>
    </source>
</evidence>
<protein>
    <submittedName>
        <fullName evidence="7">Mothers against decapentaplegic homolog</fullName>
    </submittedName>
</protein>
<keyword evidence="8" id="KW-1185">Reference proteome</keyword>
<dbReference type="PROSITE" id="PS51075">
    <property type="entry name" value="MH1"/>
    <property type="match status" value="1"/>
</dbReference>
<dbReference type="InterPro" id="IPR036578">
    <property type="entry name" value="SMAD_MH1_sf"/>
</dbReference>
<name>A0AAV3ZT93_9GAST</name>
<dbReference type="Pfam" id="PF03165">
    <property type="entry name" value="MH1"/>
    <property type="match status" value="1"/>
</dbReference>
<feature type="region of interest" description="Disordered" evidence="5">
    <location>
        <begin position="63"/>
        <end position="82"/>
    </location>
</feature>
<dbReference type="Gene3D" id="3.90.520.10">
    <property type="entry name" value="SMAD MH1 domain"/>
    <property type="match status" value="1"/>
</dbReference>
<dbReference type="InterPro" id="IPR013019">
    <property type="entry name" value="MAD_homology_MH1"/>
</dbReference>
<dbReference type="CDD" id="cd10489">
    <property type="entry name" value="MH1_SMAD_6_7"/>
    <property type="match status" value="1"/>
</dbReference>
<dbReference type="GO" id="GO:0009653">
    <property type="term" value="P:anatomical structure morphogenesis"/>
    <property type="evidence" value="ECO:0007669"/>
    <property type="project" value="TreeGrafter"/>
</dbReference>
<dbReference type="Proteomes" id="UP000735302">
    <property type="component" value="Unassembled WGS sequence"/>
</dbReference>
<dbReference type="GO" id="GO:0060395">
    <property type="term" value="P:SMAD protein signal transduction"/>
    <property type="evidence" value="ECO:0007669"/>
    <property type="project" value="TreeGrafter"/>
</dbReference>
<keyword evidence="2" id="KW-0805">Transcription regulation</keyword>
<keyword evidence="3" id="KW-0804">Transcription</keyword>
<evidence type="ECO:0000256" key="4">
    <source>
        <dbReference type="ARBA" id="ARBA00023242"/>
    </source>
</evidence>
<keyword evidence="4" id="KW-0539">Nucleus</keyword>
<dbReference type="GO" id="GO:0140416">
    <property type="term" value="F:transcription regulator inhibitor activity"/>
    <property type="evidence" value="ECO:0007669"/>
    <property type="project" value="TreeGrafter"/>
</dbReference>
<dbReference type="GO" id="GO:0070411">
    <property type="term" value="F:I-SMAD binding"/>
    <property type="evidence" value="ECO:0007669"/>
    <property type="project" value="TreeGrafter"/>
</dbReference>
<reference evidence="7 8" key="1">
    <citation type="journal article" date="2021" name="Elife">
        <title>Chloroplast acquisition without the gene transfer in kleptoplastic sea slugs, Plakobranchus ocellatus.</title>
        <authorList>
            <person name="Maeda T."/>
            <person name="Takahashi S."/>
            <person name="Yoshida T."/>
            <person name="Shimamura S."/>
            <person name="Takaki Y."/>
            <person name="Nagai Y."/>
            <person name="Toyoda A."/>
            <person name="Suzuki Y."/>
            <person name="Arimoto A."/>
            <person name="Ishii H."/>
            <person name="Satoh N."/>
            <person name="Nishiyama T."/>
            <person name="Hasebe M."/>
            <person name="Maruyama T."/>
            <person name="Minagawa J."/>
            <person name="Obokata J."/>
            <person name="Shigenobu S."/>
        </authorList>
    </citation>
    <scope>NUCLEOTIDE SEQUENCE [LARGE SCALE GENOMIC DNA]</scope>
</reference>
<feature type="region of interest" description="Disordered" evidence="5">
    <location>
        <begin position="28"/>
        <end position="55"/>
    </location>
</feature>
<dbReference type="InterPro" id="IPR003619">
    <property type="entry name" value="MAD_homology1_Dwarfin-type"/>
</dbReference>
<dbReference type="SUPFAM" id="SSF56366">
    <property type="entry name" value="SMAD MH1 domain"/>
    <property type="match status" value="1"/>
</dbReference>
<evidence type="ECO:0000259" key="6">
    <source>
        <dbReference type="PROSITE" id="PS51075"/>
    </source>
</evidence>
<evidence type="ECO:0000256" key="3">
    <source>
        <dbReference type="ARBA" id="ARBA00023163"/>
    </source>
</evidence>
<dbReference type="PANTHER" id="PTHR13703:SF54">
    <property type="entry name" value="MOTHERS AGAINST DECAPENTAPLEGIC HOMOLOG"/>
    <property type="match status" value="1"/>
</dbReference>